<dbReference type="Proteomes" id="UP001164250">
    <property type="component" value="Chromosome 5"/>
</dbReference>
<evidence type="ECO:0000313" key="1">
    <source>
        <dbReference type="EMBL" id="KAJ0097464.1"/>
    </source>
</evidence>
<gene>
    <name evidence="1" type="ORF">Patl1_27734</name>
</gene>
<proteinExistence type="predicted"/>
<keyword evidence="2" id="KW-1185">Reference proteome</keyword>
<accession>A0ACC1BEU1</accession>
<name>A0ACC1BEU1_9ROSI</name>
<evidence type="ECO:0000313" key="2">
    <source>
        <dbReference type="Proteomes" id="UP001164250"/>
    </source>
</evidence>
<comment type="caution">
    <text evidence="1">The sequence shown here is derived from an EMBL/GenBank/DDBJ whole genome shotgun (WGS) entry which is preliminary data.</text>
</comment>
<organism evidence="1 2">
    <name type="scientific">Pistacia atlantica</name>
    <dbReference type="NCBI Taxonomy" id="434234"/>
    <lineage>
        <taxon>Eukaryota</taxon>
        <taxon>Viridiplantae</taxon>
        <taxon>Streptophyta</taxon>
        <taxon>Embryophyta</taxon>
        <taxon>Tracheophyta</taxon>
        <taxon>Spermatophyta</taxon>
        <taxon>Magnoliopsida</taxon>
        <taxon>eudicotyledons</taxon>
        <taxon>Gunneridae</taxon>
        <taxon>Pentapetalae</taxon>
        <taxon>rosids</taxon>
        <taxon>malvids</taxon>
        <taxon>Sapindales</taxon>
        <taxon>Anacardiaceae</taxon>
        <taxon>Pistacia</taxon>
    </lineage>
</organism>
<protein>
    <submittedName>
        <fullName evidence="1">Uncharacterized protein</fullName>
    </submittedName>
</protein>
<dbReference type="EMBL" id="CM047901">
    <property type="protein sequence ID" value="KAJ0097464.1"/>
    <property type="molecule type" value="Genomic_DNA"/>
</dbReference>
<reference evidence="2" key="1">
    <citation type="journal article" date="2023" name="G3 (Bethesda)">
        <title>Genome assembly and association tests identify interacting loci associated with vigor, precocity, and sex in interspecific pistachio rootstocks.</title>
        <authorList>
            <person name="Palmer W."/>
            <person name="Jacygrad E."/>
            <person name="Sagayaradj S."/>
            <person name="Cavanaugh K."/>
            <person name="Han R."/>
            <person name="Bertier L."/>
            <person name="Beede B."/>
            <person name="Kafkas S."/>
            <person name="Golino D."/>
            <person name="Preece J."/>
            <person name="Michelmore R."/>
        </authorList>
    </citation>
    <scope>NUCLEOTIDE SEQUENCE [LARGE SCALE GENOMIC DNA]</scope>
</reference>
<sequence length="183" mass="20172">MSGIAKVVGTVVSIFGAMVLILYKGMEIIWSTNINLIQNNTNHAKMVKKYPCKYSSTALRCTAAAIQATIYALFTETDPSKWKLGWNIRLLSAVYTGAVATGLMVVVMAWAFEILETDNMTQSGDDDDDDDQVITCSSVFVFHNAQGIEDRTSFEASIVAENQKYLEVRFNCSISLDRGAMIS</sequence>